<dbReference type="InterPro" id="IPR013078">
    <property type="entry name" value="His_Pase_superF_clade-1"/>
</dbReference>
<reference evidence="1" key="1">
    <citation type="submission" date="2018-05" db="EMBL/GenBank/DDBJ databases">
        <authorList>
            <person name="Lanie J.A."/>
            <person name="Ng W.-L."/>
            <person name="Kazmierczak K.M."/>
            <person name="Andrzejewski T.M."/>
            <person name="Davidsen T.M."/>
            <person name="Wayne K.J."/>
            <person name="Tettelin H."/>
            <person name="Glass J.I."/>
            <person name="Rusch D."/>
            <person name="Podicherti R."/>
            <person name="Tsui H.-C.T."/>
            <person name="Winkler M.E."/>
        </authorList>
    </citation>
    <scope>NUCLEOTIDE SEQUENCE</scope>
</reference>
<gene>
    <name evidence="1" type="ORF">METZ01_LOCUS202789</name>
</gene>
<proteinExistence type="predicted"/>
<evidence type="ECO:0008006" key="2">
    <source>
        <dbReference type="Google" id="ProtNLM"/>
    </source>
</evidence>
<feature type="non-terminal residue" evidence="1">
    <location>
        <position position="1"/>
    </location>
</feature>
<organism evidence="1">
    <name type="scientific">marine metagenome</name>
    <dbReference type="NCBI Taxonomy" id="408172"/>
    <lineage>
        <taxon>unclassified sequences</taxon>
        <taxon>metagenomes</taxon>
        <taxon>ecological metagenomes</taxon>
    </lineage>
</organism>
<dbReference type="Gene3D" id="3.40.50.1240">
    <property type="entry name" value="Phosphoglycerate mutase-like"/>
    <property type="match status" value="1"/>
</dbReference>
<dbReference type="Pfam" id="PF00300">
    <property type="entry name" value="His_Phos_1"/>
    <property type="match status" value="1"/>
</dbReference>
<accession>A0A382EHI0</accession>
<dbReference type="InterPro" id="IPR029033">
    <property type="entry name" value="His_PPase_superfam"/>
</dbReference>
<protein>
    <recommendedName>
        <fullName evidence="2">Histidine phosphatase family protein</fullName>
    </recommendedName>
</protein>
<name>A0A382EHI0_9ZZZZ</name>
<dbReference type="AlphaFoldDB" id="A0A382EHI0"/>
<dbReference type="EMBL" id="UINC01044450">
    <property type="protein sequence ID" value="SVB49935.1"/>
    <property type="molecule type" value="Genomic_DNA"/>
</dbReference>
<sequence length="168" mass="19088">FTSPMYRSLQTVQPVSRASGLAPRIWVDIHEEGGMFLNHGDDEGLVGYPGRTRSEILAEFPDYVLPKSFDETGWWNKDHEDPASLLVRATKVSEQLREMAKTEDRVAIITHGAFMNALLNAIFGQISEGHMYYRHHNTAISRFYMDGDGRFEVLYLNSTVHLNPESIS</sequence>
<dbReference type="SUPFAM" id="SSF53254">
    <property type="entry name" value="Phosphoglycerate mutase-like"/>
    <property type="match status" value="1"/>
</dbReference>
<evidence type="ECO:0000313" key="1">
    <source>
        <dbReference type="EMBL" id="SVB49935.1"/>
    </source>
</evidence>